<keyword evidence="3 5" id="KW-1133">Transmembrane helix</keyword>
<feature type="transmembrane region" description="Helical" evidence="5">
    <location>
        <begin position="345"/>
        <end position="361"/>
    </location>
</feature>
<dbReference type="GO" id="GO:0016020">
    <property type="term" value="C:membrane"/>
    <property type="evidence" value="ECO:0007669"/>
    <property type="project" value="UniProtKB-SubCell"/>
</dbReference>
<feature type="transmembrane region" description="Helical" evidence="5">
    <location>
        <begin position="183"/>
        <end position="200"/>
    </location>
</feature>
<dbReference type="OrthoDB" id="2809944at2"/>
<feature type="transmembrane region" description="Helical" evidence="5">
    <location>
        <begin position="230"/>
        <end position="249"/>
    </location>
</feature>
<keyword evidence="4 5" id="KW-0472">Membrane</keyword>
<feature type="domain" description="O-antigen ligase-related" evidence="6">
    <location>
        <begin position="191"/>
        <end position="329"/>
    </location>
</feature>
<feature type="transmembrane region" description="Helical" evidence="5">
    <location>
        <begin position="373"/>
        <end position="391"/>
    </location>
</feature>
<protein>
    <submittedName>
        <fullName evidence="7">O-antigen ligase</fullName>
    </submittedName>
</protein>
<dbReference type="InterPro" id="IPR007016">
    <property type="entry name" value="O-antigen_ligase-rel_domated"/>
</dbReference>
<dbReference type="PANTHER" id="PTHR37422:SF17">
    <property type="entry name" value="O-ANTIGEN LIGASE"/>
    <property type="match status" value="1"/>
</dbReference>
<dbReference type="PANTHER" id="PTHR37422">
    <property type="entry name" value="TEICHURONIC ACID BIOSYNTHESIS PROTEIN TUAE"/>
    <property type="match status" value="1"/>
</dbReference>
<evidence type="ECO:0000313" key="7">
    <source>
        <dbReference type="EMBL" id="SFT08030.1"/>
    </source>
</evidence>
<dbReference type="AlphaFoldDB" id="A0A1I6V2T6"/>
<comment type="subcellular location">
    <subcellularLocation>
        <location evidence="1">Membrane</location>
        <topology evidence="1">Multi-pass membrane protein</topology>
    </subcellularLocation>
</comment>
<dbReference type="STRING" id="306541.SAMN05421668_1427"/>
<evidence type="ECO:0000256" key="2">
    <source>
        <dbReference type="ARBA" id="ARBA00022692"/>
    </source>
</evidence>
<evidence type="ECO:0000259" key="6">
    <source>
        <dbReference type="Pfam" id="PF04932"/>
    </source>
</evidence>
<organism evidence="7 8">
    <name type="scientific">Halolactibacillus miurensis</name>
    <dbReference type="NCBI Taxonomy" id="306541"/>
    <lineage>
        <taxon>Bacteria</taxon>
        <taxon>Bacillati</taxon>
        <taxon>Bacillota</taxon>
        <taxon>Bacilli</taxon>
        <taxon>Bacillales</taxon>
        <taxon>Bacillaceae</taxon>
        <taxon>Halolactibacillus</taxon>
    </lineage>
</organism>
<reference evidence="7 8" key="1">
    <citation type="submission" date="2016-10" db="EMBL/GenBank/DDBJ databases">
        <authorList>
            <person name="de Groot N.N."/>
        </authorList>
    </citation>
    <scope>NUCLEOTIDE SEQUENCE [LARGE SCALE GENOMIC DNA]</scope>
    <source>
        <strain evidence="7 8">DSM 17074</strain>
    </source>
</reference>
<evidence type="ECO:0000256" key="1">
    <source>
        <dbReference type="ARBA" id="ARBA00004141"/>
    </source>
</evidence>
<feature type="transmembrane region" description="Helical" evidence="5">
    <location>
        <begin position="94"/>
        <end position="111"/>
    </location>
</feature>
<feature type="transmembrane region" description="Helical" evidence="5">
    <location>
        <begin position="206"/>
        <end position="223"/>
    </location>
</feature>
<accession>A0A1I6V2T6</accession>
<sequence length="405" mass="47068">MKKSTLDYKNLPIWTQSLILMLLFSSIFELTNSTLNSFGNKAIQISLILSLFIFIFNYLEHDFFNYYIKNLYIIVILYLFSIVISMILNKDYNIQLLLQITSVFSFIILSIQTKWNKISLIILSSVIGVSTLLLFSDFRFSDFDYNGTVAFKSIFNNPNGLAIILFCSTYFILLTLYYLKNKFYRTFMLVILILTIYLVFQTHARSVYVSFFIVILMLLINYIKPKWVYYSFFLSLGGGLLFLLLYIILPGSELGNLFNTLSLKLFRKSFFSGREGIWNELWTHIAEAPILGHGISTDPNYIESIGTSAHNQYLQIILESGFLGISLFIIFLYQLWLLLRKNQNHFTGMLSSAYLIAFIFYETFEVTLFQNNFNIGLIQWLIITMGVKIIDPKKDGDCTKRTSIK</sequence>
<keyword evidence="2 5" id="KW-0812">Transmembrane</keyword>
<keyword evidence="7" id="KW-0436">Ligase</keyword>
<feature type="transmembrane region" description="Helical" evidence="5">
    <location>
        <begin position="12"/>
        <end position="30"/>
    </location>
</feature>
<feature type="transmembrane region" description="Helical" evidence="5">
    <location>
        <begin position="42"/>
        <end position="59"/>
    </location>
</feature>
<feature type="transmembrane region" description="Helical" evidence="5">
    <location>
        <begin position="313"/>
        <end position="333"/>
    </location>
</feature>
<proteinExistence type="predicted"/>
<dbReference type="GO" id="GO:0016874">
    <property type="term" value="F:ligase activity"/>
    <property type="evidence" value="ECO:0007669"/>
    <property type="project" value="UniProtKB-KW"/>
</dbReference>
<evidence type="ECO:0000313" key="8">
    <source>
        <dbReference type="Proteomes" id="UP000199139"/>
    </source>
</evidence>
<evidence type="ECO:0000256" key="4">
    <source>
        <dbReference type="ARBA" id="ARBA00023136"/>
    </source>
</evidence>
<dbReference type="Pfam" id="PF04932">
    <property type="entry name" value="Wzy_C"/>
    <property type="match status" value="1"/>
</dbReference>
<dbReference type="RefSeq" id="WP_089855671.1">
    <property type="nucleotide sequence ID" value="NZ_FPAI01000042.1"/>
</dbReference>
<name>A0A1I6V2T6_9BACI</name>
<feature type="transmembrane region" description="Helical" evidence="5">
    <location>
        <begin position="71"/>
        <end position="88"/>
    </location>
</feature>
<dbReference type="EMBL" id="FPAI01000042">
    <property type="protein sequence ID" value="SFT08030.1"/>
    <property type="molecule type" value="Genomic_DNA"/>
</dbReference>
<dbReference type="InterPro" id="IPR051533">
    <property type="entry name" value="WaaL-like"/>
</dbReference>
<evidence type="ECO:0000256" key="3">
    <source>
        <dbReference type="ARBA" id="ARBA00022989"/>
    </source>
</evidence>
<feature type="transmembrane region" description="Helical" evidence="5">
    <location>
        <begin position="160"/>
        <end position="178"/>
    </location>
</feature>
<dbReference type="Proteomes" id="UP000199139">
    <property type="component" value="Unassembled WGS sequence"/>
</dbReference>
<feature type="transmembrane region" description="Helical" evidence="5">
    <location>
        <begin position="118"/>
        <end position="140"/>
    </location>
</feature>
<evidence type="ECO:0000256" key="5">
    <source>
        <dbReference type="SAM" id="Phobius"/>
    </source>
</evidence>
<gene>
    <name evidence="7" type="ORF">SAMN05421668_1427</name>
</gene>